<dbReference type="KEGG" id="pacs:FAZ98_24325"/>
<reference evidence="1 2" key="1">
    <citation type="submission" date="2019-12" db="EMBL/GenBank/DDBJ databases">
        <title>Paraburkholderia acidiphila 7Q-K02 sp. nov and Paraburkholderia acidisoli DHF22 sp. nov., two strains isolated from forest soil.</title>
        <authorList>
            <person name="Gao Z."/>
            <person name="Qiu L."/>
        </authorList>
    </citation>
    <scope>NUCLEOTIDE SEQUENCE [LARGE SCALE GENOMIC DNA]</scope>
    <source>
        <strain evidence="1 2">DHF22</strain>
    </source>
</reference>
<sequence>MRRAVSCDAYNRFVPTMVAPTMANRLACNKAHRVCLFDDPDDYVRLRMPAVCAMR</sequence>
<evidence type="ECO:0000313" key="2">
    <source>
        <dbReference type="Proteomes" id="UP000433577"/>
    </source>
</evidence>
<dbReference type="EMBL" id="CP046915">
    <property type="protein sequence ID" value="QGZ64932.1"/>
    <property type="molecule type" value="Genomic_DNA"/>
</dbReference>
<organism evidence="1 2">
    <name type="scientific">Paraburkholderia acidisoli</name>
    <dbReference type="NCBI Taxonomy" id="2571748"/>
    <lineage>
        <taxon>Bacteria</taxon>
        <taxon>Pseudomonadati</taxon>
        <taxon>Pseudomonadota</taxon>
        <taxon>Betaproteobacteria</taxon>
        <taxon>Burkholderiales</taxon>
        <taxon>Burkholderiaceae</taxon>
        <taxon>Paraburkholderia</taxon>
    </lineage>
</organism>
<accession>A0A7Z2GN97</accession>
<proteinExistence type="predicted"/>
<evidence type="ECO:0000313" key="1">
    <source>
        <dbReference type="EMBL" id="QGZ64932.1"/>
    </source>
</evidence>
<name>A0A7Z2GN97_9BURK</name>
<gene>
    <name evidence="1" type="ORF">FAZ98_24325</name>
</gene>
<dbReference type="RefSeq" id="WP_158954849.1">
    <property type="nucleotide sequence ID" value="NZ_CP046915.1"/>
</dbReference>
<dbReference type="Proteomes" id="UP000433577">
    <property type="component" value="Chromosome 3"/>
</dbReference>
<protein>
    <submittedName>
        <fullName evidence="1">Uncharacterized protein</fullName>
    </submittedName>
</protein>
<dbReference type="AlphaFoldDB" id="A0A7Z2GN97"/>
<keyword evidence="2" id="KW-1185">Reference proteome</keyword>